<proteinExistence type="predicted"/>
<dbReference type="EMBL" id="JAGGJV010000001">
    <property type="protein sequence ID" value="MBP1856867.1"/>
    <property type="molecule type" value="Genomic_DNA"/>
</dbReference>
<gene>
    <name evidence="1" type="ORF">J2Z75_000347</name>
</gene>
<comment type="caution">
    <text evidence="1">The sequence shown here is derived from an EMBL/GenBank/DDBJ whole genome shotgun (WGS) entry which is preliminary data.</text>
</comment>
<evidence type="ECO:0000313" key="1">
    <source>
        <dbReference type="EMBL" id="MBP1856867.1"/>
    </source>
</evidence>
<keyword evidence="2" id="KW-1185">Reference proteome</keyword>
<dbReference type="Proteomes" id="UP000823786">
    <property type="component" value="Unassembled WGS sequence"/>
</dbReference>
<accession>A0ABS4EFZ7</accession>
<organism evidence="1 2">
    <name type="scientific">Rhizobium herbae</name>
    <dbReference type="NCBI Taxonomy" id="508661"/>
    <lineage>
        <taxon>Bacteria</taxon>
        <taxon>Pseudomonadati</taxon>
        <taxon>Pseudomonadota</taxon>
        <taxon>Alphaproteobacteria</taxon>
        <taxon>Hyphomicrobiales</taxon>
        <taxon>Rhizobiaceae</taxon>
        <taxon>Rhizobium/Agrobacterium group</taxon>
        <taxon>Rhizobium</taxon>
    </lineage>
</organism>
<protein>
    <submittedName>
        <fullName evidence="1">Uncharacterized protein</fullName>
    </submittedName>
</protein>
<name>A0ABS4EFZ7_9HYPH</name>
<dbReference type="RefSeq" id="WP_209846819.1">
    <property type="nucleotide sequence ID" value="NZ_JAGGJV010000001.1"/>
</dbReference>
<evidence type="ECO:0000313" key="2">
    <source>
        <dbReference type="Proteomes" id="UP000823786"/>
    </source>
</evidence>
<reference evidence="1 2" key="1">
    <citation type="submission" date="2021-03" db="EMBL/GenBank/DDBJ databases">
        <title>Genomic Encyclopedia of Type Strains, Phase IV (KMG-IV): sequencing the most valuable type-strain genomes for metagenomic binning, comparative biology and taxonomic classification.</title>
        <authorList>
            <person name="Goeker M."/>
        </authorList>
    </citation>
    <scope>NUCLEOTIDE SEQUENCE [LARGE SCALE GENOMIC DNA]</scope>
    <source>
        <strain evidence="1 2">DSM 26427</strain>
    </source>
</reference>
<sequence>MDGERAKALVDHYLELGGLREADGNDGGGTVRAWSPEPPEAAAFWGEHIATLTLIDQFEVFKFLPRKPKKQ</sequence>